<dbReference type="Pfam" id="PF02113">
    <property type="entry name" value="Peptidase_S13"/>
    <property type="match status" value="2"/>
</dbReference>
<dbReference type="Gene3D" id="3.50.80.20">
    <property type="entry name" value="D-Ala-D-Ala carboxypeptidase C, peptidase S13"/>
    <property type="match status" value="1"/>
</dbReference>
<dbReference type="PANTHER" id="PTHR30023">
    <property type="entry name" value="D-ALANYL-D-ALANINE CARBOXYPEPTIDASE"/>
    <property type="match status" value="1"/>
</dbReference>
<dbReference type="PANTHER" id="PTHR30023:SF0">
    <property type="entry name" value="PENICILLIN-SENSITIVE CARBOXYPEPTIDASE A"/>
    <property type="match status" value="1"/>
</dbReference>
<keyword evidence="3" id="KW-0121">Carboxypeptidase</keyword>
<dbReference type="InterPro" id="IPR012338">
    <property type="entry name" value="Beta-lactam/transpept-like"/>
</dbReference>
<gene>
    <name evidence="3" type="ORF">GETHPA_00450</name>
</gene>
<evidence type="ECO:0000256" key="1">
    <source>
        <dbReference type="ARBA" id="ARBA00006096"/>
    </source>
</evidence>
<comment type="caution">
    <text evidence="3">The sequence shown here is derived from an EMBL/GenBank/DDBJ whole genome shotgun (WGS) entry which is preliminary data.</text>
</comment>
<name>A0ABQ5Q1C0_9BACT</name>
<accession>A0ABQ5Q1C0</accession>
<protein>
    <submittedName>
        <fullName evidence="3">D-alanyl-D-alanine carboxypeptidase/D-alanyl-D-alanine-endopeptidase</fullName>
    </submittedName>
</protein>
<dbReference type="Gene3D" id="3.40.710.10">
    <property type="entry name" value="DD-peptidase/beta-lactamase superfamily"/>
    <property type="match status" value="1"/>
</dbReference>
<reference evidence="3 4" key="1">
    <citation type="journal article" date="2023" name="Antonie Van Leeuwenhoek">
        <title>Mesoterricola silvestris gen. nov., sp. nov., Mesoterricola sediminis sp. nov., Geothrix oryzae sp. nov., Geothrix edaphica sp. nov., Geothrix rubra sp. nov., and Geothrix limicola sp. nov., six novel members of Acidobacteriota isolated from soils.</title>
        <authorList>
            <person name="Itoh H."/>
            <person name="Sugisawa Y."/>
            <person name="Mise K."/>
            <person name="Xu Z."/>
            <person name="Kuniyasu M."/>
            <person name="Ushijima N."/>
            <person name="Kawano K."/>
            <person name="Kobayashi E."/>
            <person name="Shiratori Y."/>
            <person name="Masuda Y."/>
            <person name="Senoo K."/>
        </authorList>
    </citation>
    <scope>NUCLEOTIDE SEQUENCE [LARGE SCALE GENOMIC DNA]</scope>
    <source>
        <strain evidence="3 4">Red803</strain>
    </source>
</reference>
<keyword evidence="2" id="KW-0378">Hydrolase</keyword>
<organism evidence="3 4">
    <name type="scientific">Geothrix rubra</name>
    <dbReference type="NCBI Taxonomy" id="2927977"/>
    <lineage>
        <taxon>Bacteria</taxon>
        <taxon>Pseudomonadati</taxon>
        <taxon>Acidobacteriota</taxon>
        <taxon>Holophagae</taxon>
        <taxon>Holophagales</taxon>
        <taxon>Holophagaceae</taxon>
        <taxon>Geothrix</taxon>
    </lineage>
</organism>
<evidence type="ECO:0000313" key="4">
    <source>
        <dbReference type="Proteomes" id="UP001165089"/>
    </source>
</evidence>
<dbReference type="GO" id="GO:0004180">
    <property type="term" value="F:carboxypeptidase activity"/>
    <property type="evidence" value="ECO:0007669"/>
    <property type="project" value="UniProtKB-KW"/>
</dbReference>
<sequence>MNPKRFTGAAMILALALTGLRAEDVQTWARGLERRGVKVSAGLWDAATGKAIERYQDGLALVPASTTKAVTTYALLKSWKPDFTLDTEVWGDLQNGTVQGDLVFKGGGDPFLTSERIWLLAHALRRAGVDRVTGGIRLDQSAFDAQTEPEGWENTTADTLPRVQALSVNFNRDDRGRIVGDPDGLARRTLQEVLQEAGIVFEGRPAPARTEPRKLLAWPSPPLRDLVLDINKWSNNFMVEMLVRAFGEGSWPRGVRRIQDFYATTFGLSAEDIHITDGSGLSKENRLSARTLAIVLRAGYHDFEVGPEYVASLKIIGGEPWKLRIKDPNLARRLRVKSGHLDRVDSLCGYIQMPDGRVRVFAILLNGPATDEDIWPQVSRWAN</sequence>
<dbReference type="Proteomes" id="UP001165089">
    <property type="component" value="Unassembled WGS sequence"/>
</dbReference>
<comment type="similarity">
    <text evidence="1">Belongs to the peptidase S13 family.</text>
</comment>
<dbReference type="SUPFAM" id="SSF56601">
    <property type="entry name" value="beta-lactamase/transpeptidase-like"/>
    <property type="match status" value="1"/>
</dbReference>
<keyword evidence="3" id="KW-0645">Protease</keyword>
<evidence type="ECO:0000313" key="3">
    <source>
        <dbReference type="EMBL" id="GLH68512.1"/>
    </source>
</evidence>
<dbReference type="InterPro" id="IPR000667">
    <property type="entry name" value="Peptidase_S13"/>
</dbReference>
<dbReference type="PRINTS" id="PR00922">
    <property type="entry name" value="DADACBPTASE3"/>
</dbReference>
<keyword evidence="4" id="KW-1185">Reference proteome</keyword>
<dbReference type="EMBL" id="BSDD01000001">
    <property type="protein sequence ID" value="GLH68512.1"/>
    <property type="molecule type" value="Genomic_DNA"/>
</dbReference>
<proteinExistence type="inferred from homology"/>
<evidence type="ECO:0000256" key="2">
    <source>
        <dbReference type="ARBA" id="ARBA00022801"/>
    </source>
</evidence>
<dbReference type="RefSeq" id="WP_285721997.1">
    <property type="nucleotide sequence ID" value="NZ_BSDD01000001.1"/>
</dbReference>